<dbReference type="PROSITE" id="PS50090">
    <property type="entry name" value="MYB_LIKE"/>
    <property type="match status" value="2"/>
</dbReference>
<dbReference type="PANTHER" id="PTHR47994">
    <property type="entry name" value="F14D16.11-RELATED"/>
    <property type="match status" value="1"/>
</dbReference>
<proteinExistence type="predicted"/>
<evidence type="ECO:0000256" key="1">
    <source>
        <dbReference type="ARBA" id="ARBA00004123"/>
    </source>
</evidence>
<keyword evidence="4" id="KW-0539">Nucleus</keyword>
<evidence type="ECO:0000313" key="9">
    <source>
        <dbReference type="Proteomes" id="UP000250321"/>
    </source>
</evidence>
<feature type="region of interest" description="Disordered" evidence="5">
    <location>
        <begin position="319"/>
        <end position="338"/>
    </location>
</feature>
<dbReference type="InterPro" id="IPR001005">
    <property type="entry name" value="SANT/Myb"/>
</dbReference>
<keyword evidence="2" id="KW-0677">Repeat</keyword>
<feature type="domain" description="Myb-like" evidence="6">
    <location>
        <begin position="84"/>
        <end position="134"/>
    </location>
</feature>
<keyword evidence="3" id="KW-0238">DNA-binding</keyword>
<feature type="compositionally biased region" description="Low complexity" evidence="5">
    <location>
        <begin position="25"/>
        <end position="41"/>
    </location>
</feature>
<dbReference type="SUPFAM" id="SSF46689">
    <property type="entry name" value="Homeodomain-like"/>
    <property type="match status" value="1"/>
</dbReference>
<dbReference type="AlphaFoldDB" id="A0A314XI75"/>
<dbReference type="InterPro" id="IPR015495">
    <property type="entry name" value="Myb_TF_plants"/>
</dbReference>
<keyword evidence="9" id="KW-1185">Reference proteome</keyword>
<dbReference type="InterPro" id="IPR009057">
    <property type="entry name" value="Homeodomain-like_sf"/>
</dbReference>
<feature type="compositionally biased region" description="Low complexity" evidence="5">
    <location>
        <begin position="205"/>
        <end position="215"/>
    </location>
</feature>
<feature type="compositionally biased region" description="Polar residues" evidence="5">
    <location>
        <begin position="175"/>
        <end position="184"/>
    </location>
</feature>
<gene>
    <name evidence="8" type="ORF">Pyn_10004</name>
</gene>
<accession>A0A314XI75</accession>
<feature type="region of interest" description="Disordered" evidence="5">
    <location>
        <begin position="175"/>
        <end position="219"/>
    </location>
</feature>
<dbReference type="GO" id="GO:0005634">
    <property type="term" value="C:nucleus"/>
    <property type="evidence" value="ECO:0007669"/>
    <property type="project" value="UniProtKB-SubCell"/>
</dbReference>
<sequence length="374" mass="39643">MRNPSSSSSSSSSKAAAAAAAAATATSIPTKITSSSSSKAAGSGGSQDAMLYQEGEGRWRTLPKRAGLLRCGKSCRLRWMNYLRPSVKRGQIAPDEEDLILRLHRLLGNRWSLIAGRIPGRTDNEIKNYWNTHLSKKLISQGIDPRTHKPLNPDIHSSATVAAADMDNNINKAATVSSSKTNRFSSNTNPSPPPTSEPVAHHHGAAANTDGNNGNIVTNISNKENGYLVDDQELGTMVHGYANMTSSDHASAAAMGTLSLRSSSSNHGGALLGGNEEDDDMNCCADDVFSSFLNSLINEDPFSGQHHLQQQVLLQNGNNAHNAAGADGSDHHVPLISSGAGATAPSTFGWESAVLMSSAFIQNDHHRVLNDQTE</sequence>
<dbReference type="EMBL" id="PJQY01002434">
    <property type="protein sequence ID" value="PQP93794.1"/>
    <property type="molecule type" value="Genomic_DNA"/>
</dbReference>
<evidence type="ECO:0000256" key="5">
    <source>
        <dbReference type="SAM" id="MobiDB-lite"/>
    </source>
</evidence>
<evidence type="ECO:0000256" key="4">
    <source>
        <dbReference type="ARBA" id="ARBA00023242"/>
    </source>
</evidence>
<evidence type="ECO:0000256" key="3">
    <source>
        <dbReference type="ARBA" id="ARBA00023125"/>
    </source>
</evidence>
<feature type="region of interest" description="Disordered" evidence="5">
    <location>
        <begin position="1"/>
        <end position="20"/>
    </location>
</feature>
<dbReference type="SMART" id="SM00717">
    <property type="entry name" value="SANT"/>
    <property type="match status" value="2"/>
</dbReference>
<comment type="subcellular location">
    <subcellularLocation>
        <location evidence="1">Nucleus</location>
    </subcellularLocation>
</comment>
<evidence type="ECO:0000256" key="2">
    <source>
        <dbReference type="ARBA" id="ARBA00022737"/>
    </source>
</evidence>
<evidence type="ECO:0000259" key="7">
    <source>
        <dbReference type="PROSITE" id="PS51294"/>
    </source>
</evidence>
<feature type="region of interest" description="Disordered" evidence="5">
    <location>
        <begin position="25"/>
        <end position="47"/>
    </location>
</feature>
<dbReference type="PROSITE" id="PS51294">
    <property type="entry name" value="HTH_MYB"/>
    <property type="match status" value="1"/>
</dbReference>
<organism evidence="8 9">
    <name type="scientific">Prunus yedoensis var. nudiflora</name>
    <dbReference type="NCBI Taxonomy" id="2094558"/>
    <lineage>
        <taxon>Eukaryota</taxon>
        <taxon>Viridiplantae</taxon>
        <taxon>Streptophyta</taxon>
        <taxon>Embryophyta</taxon>
        <taxon>Tracheophyta</taxon>
        <taxon>Spermatophyta</taxon>
        <taxon>Magnoliopsida</taxon>
        <taxon>eudicotyledons</taxon>
        <taxon>Gunneridae</taxon>
        <taxon>Pentapetalae</taxon>
        <taxon>rosids</taxon>
        <taxon>fabids</taxon>
        <taxon>Rosales</taxon>
        <taxon>Rosaceae</taxon>
        <taxon>Amygdaloideae</taxon>
        <taxon>Amygdaleae</taxon>
        <taxon>Prunus</taxon>
    </lineage>
</organism>
<feature type="domain" description="Myb-like" evidence="6">
    <location>
        <begin position="55"/>
        <end position="83"/>
    </location>
</feature>
<dbReference type="Pfam" id="PF00249">
    <property type="entry name" value="Myb_DNA-binding"/>
    <property type="match status" value="2"/>
</dbReference>
<protein>
    <submittedName>
        <fullName evidence="8">Transcription repressor MYB5</fullName>
    </submittedName>
</protein>
<dbReference type="Gene3D" id="1.10.10.60">
    <property type="entry name" value="Homeodomain-like"/>
    <property type="match status" value="2"/>
</dbReference>
<dbReference type="FunFam" id="1.10.10.60:FF:000254">
    <property type="entry name" value="transcription repressor MYB5-like"/>
    <property type="match status" value="1"/>
</dbReference>
<dbReference type="InterPro" id="IPR017930">
    <property type="entry name" value="Myb_dom"/>
</dbReference>
<dbReference type="OrthoDB" id="2143914at2759"/>
<name>A0A314XI75_PRUYE</name>
<dbReference type="PANTHER" id="PTHR47994:SF5">
    <property type="entry name" value="F14D16.11-RELATED"/>
    <property type="match status" value="1"/>
</dbReference>
<evidence type="ECO:0000259" key="6">
    <source>
        <dbReference type="PROSITE" id="PS50090"/>
    </source>
</evidence>
<dbReference type="STRING" id="2094558.A0A314XI75"/>
<evidence type="ECO:0000313" key="8">
    <source>
        <dbReference type="EMBL" id="PQP93794.1"/>
    </source>
</evidence>
<dbReference type="Proteomes" id="UP000250321">
    <property type="component" value="Unassembled WGS sequence"/>
</dbReference>
<dbReference type="CDD" id="cd00167">
    <property type="entry name" value="SANT"/>
    <property type="match status" value="2"/>
</dbReference>
<feature type="domain" description="HTH myb-type" evidence="7">
    <location>
        <begin position="84"/>
        <end position="138"/>
    </location>
</feature>
<comment type="caution">
    <text evidence="8">The sequence shown here is derived from an EMBL/GenBank/DDBJ whole genome shotgun (WGS) entry which is preliminary data.</text>
</comment>
<dbReference type="GO" id="GO:0003677">
    <property type="term" value="F:DNA binding"/>
    <property type="evidence" value="ECO:0007669"/>
    <property type="project" value="UniProtKB-KW"/>
</dbReference>
<reference evidence="8 9" key="1">
    <citation type="submission" date="2018-02" db="EMBL/GenBank/DDBJ databases">
        <title>Draft genome of wild Prunus yedoensis var. nudiflora.</title>
        <authorList>
            <person name="Baek S."/>
            <person name="Kim J.-H."/>
            <person name="Choi K."/>
            <person name="Kim G.-B."/>
            <person name="Cho A."/>
            <person name="Jang H."/>
            <person name="Shin C.-H."/>
            <person name="Yu H.-J."/>
            <person name="Mun J.-H."/>
        </authorList>
    </citation>
    <scope>NUCLEOTIDE SEQUENCE [LARGE SCALE GENOMIC DNA]</scope>
    <source>
        <strain evidence="9">cv. Jeju island</strain>
        <tissue evidence="8">Leaf</tissue>
    </source>
</reference>